<keyword evidence="5" id="KW-0349">Heme</keyword>
<accession>A0A0D1WXP5</accession>
<protein>
    <submittedName>
        <fullName evidence="6">Uncharacterized protein</fullName>
    </submittedName>
</protein>
<keyword evidence="7" id="KW-1185">Reference proteome</keyword>
<dbReference type="GO" id="GO:0020037">
    <property type="term" value="F:heme binding"/>
    <property type="evidence" value="ECO:0007669"/>
    <property type="project" value="InterPro"/>
</dbReference>
<dbReference type="InterPro" id="IPR001128">
    <property type="entry name" value="Cyt_P450"/>
</dbReference>
<sequence length="493" mass="55023">MLSILSILVPVAAFSFTVYWTVTAYIQHGKLRQFKGPPIAAWTSLWMAKQAVSANMPTAQMDALRKYGSPARIGPNMLVTDDPELLRHMSAPRSKWTRGGWYDGVKLDPRMNNILSERDEKKHAEMRSMMIGAYSGKEVETLEADIDTVLLRLLDLIKRNYNGKVMDIAQVASYFTLDVLSLIAFGESFGFLEADADLYDFHAIANQFFGVLELVVNHEGLRSFIQSRFIQKLIAPKGTDKVGQGAIIGIAKKAVAERYGPDAKKRKDMLGHFISKGMAQDQAEVEAHLQILAGADSTSGVLRITMMLLVGNPTAYHRLRNEIEAAVTEGKISYPVIKYSEAVQLEFLQAIIWEALRMYPPLFGLQSKRSPPEGDTVNGVFFPPGVEIAICDEGLGRRKDVFGPDADIFRPERWLNPDPAIRAKYLKHVEVVFGSGRFVCLGRGIAFMEVSKAIVELVRTFDWSVADAIRGPTSIAHGIWVHEHMNLVAWPRQ</sequence>
<dbReference type="GO" id="GO:0004497">
    <property type="term" value="F:monooxygenase activity"/>
    <property type="evidence" value="ECO:0007669"/>
    <property type="project" value="InterPro"/>
</dbReference>
<dbReference type="GO" id="GO:0005506">
    <property type="term" value="F:iron ion binding"/>
    <property type="evidence" value="ECO:0007669"/>
    <property type="project" value="InterPro"/>
</dbReference>
<gene>
    <name evidence="6" type="ORF">PV10_01988</name>
</gene>
<dbReference type="EMBL" id="KN847521">
    <property type="protein sequence ID" value="KIV94200.1"/>
    <property type="molecule type" value="Genomic_DNA"/>
</dbReference>
<dbReference type="Gene3D" id="1.10.630.10">
    <property type="entry name" value="Cytochrome P450"/>
    <property type="match status" value="1"/>
</dbReference>
<comment type="similarity">
    <text evidence="2">Belongs to the cytochrome P450 family.</text>
</comment>
<dbReference type="InterPro" id="IPR050121">
    <property type="entry name" value="Cytochrome_P450_monoxygenase"/>
</dbReference>
<evidence type="ECO:0000256" key="2">
    <source>
        <dbReference type="ARBA" id="ARBA00010617"/>
    </source>
</evidence>
<evidence type="ECO:0000256" key="1">
    <source>
        <dbReference type="ARBA" id="ARBA00001971"/>
    </source>
</evidence>
<evidence type="ECO:0000313" key="7">
    <source>
        <dbReference type="Proteomes" id="UP000054302"/>
    </source>
</evidence>
<dbReference type="OMA" id="PWHEFNV"/>
<comment type="cofactor">
    <cofactor evidence="1 5">
        <name>heme</name>
        <dbReference type="ChEBI" id="CHEBI:30413"/>
    </cofactor>
</comment>
<dbReference type="PANTHER" id="PTHR24305:SF168">
    <property type="entry name" value="P450, PUTATIVE (EUROFUNG)-RELATED"/>
    <property type="match status" value="1"/>
</dbReference>
<dbReference type="OrthoDB" id="3934656at2759"/>
<dbReference type="RefSeq" id="XP_016225774.1">
    <property type="nucleotide sequence ID" value="XM_016366256.1"/>
</dbReference>
<dbReference type="SUPFAM" id="SSF48264">
    <property type="entry name" value="Cytochrome P450"/>
    <property type="match status" value="1"/>
</dbReference>
<dbReference type="AlphaFoldDB" id="A0A0D1WXP5"/>
<evidence type="ECO:0000256" key="4">
    <source>
        <dbReference type="ARBA" id="ARBA00023004"/>
    </source>
</evidence>
<keyword evidence="3 5" id="KW-0479">Metal-binding</keyword>
<dbReference type="Proteomes" id="UP000054302">
    <property type="component" value="Unassembled WGS sequence"/>
</dbReference>
<name>A0A0D1WXP5_EXOME</name>
<evidence type="ECO:0000313" key="6">
    <source>
        <dbReference type="EMBL" id="KIV94200.1"/>
    </source>
</evidence>
<evidence type="ECO:0000256" key="3">
    <source>
        <dbReference type="ARBA" id="ARBA00022723"/>
    </source>
</evidence>
<dbReference type="InterPro" id="IPR036396">
    <property type="entry name" value="Cyt_P450_sf"/>
</dbReference>
<dbReference type="PRINTS" id="PR00465">
    <property type="entry name" value="EP450IV"/>
</dbReference>
<keyword evidence="4 5" id="KW-0408">Iron</keyword>
<dbReference type="PANTHER" id="PTHR24305">
    <property type="entry name" value="CYTOCHROME P450"/>
    <property type="match status" value="1"/>
</dbReference>
<dbReference type="PRINTS" id="PR00385">
    <property type="entry name" value="P450"/>
</dbReference>
<dbReference type="VEuPathDB" id="FungiDB:PV10_01988"/>
<dbReference type="CDD" id="cd11060">
    <property type="entry name" value="CYP57A1-like"/>
    <property type="match status" value="1"/>
</dbReference>
<feature type="binding site" description="axial binding residue" evidence="5">
    <location>
        <position position="440"/>
    </location>
    <ligand>
        <name>heme</name>
        <dbReference type="ChEBI" id="CHEBI:30413"/>
    </ligand>
    <ligandPart>
        <name>Fe</name>
        <dbReference type="ChEBI" id="CHEBI:18248"/>
    </ligandPart>
</feature>
<proteinExistence type="inferred from homology"/>
<dbReference type="GO" id="GO:0016705">
    <property type="term" value="F:oxidoreductase activity, acting on paired donors, with incorporation or reduction of molecular oxygen"/>
    <property type="evidence" value="ECO:0007669"/>
    <property type="project" value="InterPro"/>
</dbReference>
<dbReference type="HOGENOM" id="CLU_001570_14_0_1"/>
<dbReference type="GeneID" id="27319833"/>
<reference evidence="6 7" key="1">
    <citation type="submission" date="2015-01" db="EMBL/GenBank/DDBJ databases">
        <title>The Genome Sequence of Exophiala mesophila CBS40295.</title>
        <authorList>
            <consortium name="The Broad Institute Genomics Platform"/>
            <person name="Cuomo C."/>
            <person name="de Hoog S."/>
            <person name="Gorbushina A."/>
            <person name="Stielow B."/>
            <person name="Teixiera M."/>
            <person name="Abouelleil A."/>
            <person name="Chapman S.B."/>
            <person name="Priest M."/>
            <person name="Young S.K."/>
            <person name="Wortman J."/>
            <person name="Nusbaum C."/>
            <person name="Birren B."/>
        </authorList>
    </citation>
    <scope>NUCLEOTIDE SEQUENCE [LARGE SCALE GENOMIC DNA]</scope>
    <source>
        <strain evidence="6 7">CBS 40295</strain>
    </source>
</reference>
<dbReference type="Pfam" id="PF00067">
    <property type="entry name" value="p450"/>
    <property type="match status" value="1"/>
</dbReference>
<organism evidence="6 7">
    <name type="scientific">Exophiala mesophila</name>
    <name type="common">Black yeast-like fungus</name>
    <dbReference type="NCBI Taxonomy" id="212818"/>
    <lineage>
        <taxon>Eukaryota</taxon>
        <taxon>Fungi</taxon>
        <taxon>Dikarya</taxon>
        <taxon>Ascomycota</taxon>
        <taxon>Pezizomycotina</taxon>
        <taxon>Eurotiomycetes</taxon>
        <taxon>Chaetothyriomycetidae</taxon>
        <taxon>Chaetothyriales</taxon>
        <taxon>Herpotrichiellaceae</taxon>
        <taxon>Exophiala</taxon>
    </lineage>
</organism>
<dbReference type="STRING" id="212818.A0A0D1WXP5"/>
<evidence type="ECO:0000256" key="5">
    <source>
        <dbReference type="PIRSR" id="PIRSR602403-1"/>
    </source>
</evidence>
<dbReference type="InterPro" id="IPR002403">
    <property type="entry name" value="Cyt_P450_E_grp-IV"/>
</dbReference>